<protein>
    <recommendedName>
        <fullName evidence="6">Pilus assembly protein Flp/PilA</fullName>
    </recommendedName>
</protein>
<dbReference type="AlphaFoldDB" id="A0A2Y9AJ62"/>
<name>A0A2Y9AJ62_9RHOB</name>
<proteinExistence type="predicted"/>
<evidence type="ECO:0000256" key="1">
    <source>
        <dbReference type="SAM" id="Phobius"/>
    </source>
</evidence>
<keyword evidence="1" id="KW-1133">Transmembrane helix</keyword>
<evidence type="ECO:0000313" key="4">
    <source>
        <dbReference type="Proteomes" id="UP000245839"/>
    </source>
</evidence>
<accession>A0A2Y9AJ62</accession>
<feature type="transmembrane region" description="Helical" evidence="1">
    <location>
        <begin position="20"/>
        <end position="38"/>
    </location>
</feature>
<dbReference type="EMBL" id="UETC01000003">
    <property type="protein sequence ID" value="SSA44340.1"/>
    <property type="molecule type" value="Genomic_DNA"/>
</dbReference>
<dbReference type="RefSeq" id="WP_109563900.1">
    <property type="nucleotide sequence ID" value="NZ_QGDJ01000003.1"/>
</dbReference>
<organism evidence="3 5">
    <name type="scientific">Jannaschia seohaensis</name>
    <dbReference type="NCBI Taxonomy" id="475081"/>
    <lineage>
        <taxon>Bacteria</taxon>
        <taxon>Pseudomonadati</taxon>
        <taxon>Pseudomonadota</taxon>
        <taxon>Alphaproteobacteria</taxon>
        <taxon>Rhodobacterales</taxon>
        <taxon>Roseobacteraceae</taxon>
        <taxon>Jannaschia</taxon>
    </lineage>
</organism>
<evidence type="ECO:0008006" key="6">
    <source>
        <dbReference type="Google" id="ProtNLM"/>
    </source>
</evidence>
<evidence type="ECO:0000313" key="5">
    <source>
        <dbReference type="Proteomes" id="UP000251571"/>
    </source>
</evidence>
<reference evidence="2 4" key="2">
    <citation type="submission" date="2018-03" db="EMBL/GenBank/DDBJ databases">
        <title>Genomic Encyclopedia of Archaeal and Bacterial Type Strains, Phase II (KMG-II): from individual species to whole genera.</title>
        <authorList>
            <person name="Goeker M."/>
        </authorList>
    </citation>
    <scope>NUCLEOTIDE SEQUENCE [LARGE SCALE GENOMIC DNA]</scope>
    <source>
        <strain evidence="2 4">DSM 25227</strain>
    </source>
</reference>
<gene>
    <name evidence="2" type="ORF">BCF38_103123</name>
    <name evidence="3" type="ORF">SAMN05421539_103123</name>
</gene>
<evidence type="ECO:0000313" key="2">
    <source>
        <dbReference type="EMBL" id="PWJ20308.1"/>
    </source>
</evidence>
<keyword evidence="1" id="KW-0812">Transmembrane</keyword>
<dbReference type="Proteomes" id="UP000251571">
    <property type="component" value="Unassembled WGS sequence"/>
</dbReference>
<sequence>MKNLFTRLISNERGLTLPEYGIGLALAIGVGVVALGGLGDEITEAMTGAGNAMPCGSESTTTGEGDAAVTTTTITC</sequence>
<evidence type="ECO:0000313" key="3">
    <source>
        <dbReference type="EMBL" id="SSA44340.1"/>
    </source>
</evidence>
<keyword evidence="1" id="KW-0472">Membrane</keyword>
<dbReference type="Proteomes" id="UP000245839">
    <property type="component" value="Unassembled WGS sequence"/>
</dbReference>
<keyword evidence="4" id="KW-1185">Reference proteome</keyword>
<reference evidence="3 5" key="1">
    <citation type="submission" date="2016-10" db="EMBL/GenBank/DDBJ databases">
        <authorList>
            <person name="Cai Z."/>
        </authorList>
    </citation>
    <scope>NUCLEOTIDE SEQUENCE [LARGE SCALE GENOMIC DNA]</scope>
    <source>
        <strain evidence="3 5">DSM 25227</strain>
    </source>
</reference>
<dbReference type="EMBL" id="QGDJ01000003">
    <property type="protein sequence ID" value="PWJ20308.1"/>
    <property type="molecule type" value="Genomic_DNA"/>
</dbReference>